<dbReference type="InterPro" id="IPR027463">
    <property type="entry name" value="AcrB_DN_DC_subdom"/>
</dbReference>
<dbReference type="RefSeq" id="WP_117416983.1">
    <property type="nucleotide sequence ID" value="NZ_QOHO01000029.1"/>
</dbReference>
<feature type="transmembrane region" description="Helical" evidence="1">
    <location>
        <begin position="923"/>
        <end position="951"/>
    </location>
</feature>
<gene>
    <name evidence="2" type="ORF">DS742_10645</name>
</gene>
<organism evidence="2 3">
    <name type="scientific">Lacrimispora amygdalina</name>
    <dbReference type="NCBI Taxonomy" id="253257"/>
    <lineage>
        <taxon>Bacteria</taxon>
        <taxon>Bacillati</taxon>
        <taxon>Bacillota</taxon>
        <taxon>Clostridia</taxon>
        <taxon>Lachnospirales</taxon>
        <taxon>Lachnospiraceae</taxon>
        <taxon>Lacrimispora</taxon>
    </lineage>
</organism>
<dbReference type="GO" id="GO:0005886">
    <property type="term" value="C:plasma membrane"/>
    <property type="evidence" value="ECO:0007669"/>
    <property type="project" value="TreeGrafter"/>
</dbReference>
<dbReference type="Proteomes" id="UP000260680">
    <property type="component" value="Unassembled WGS sequence"/>
</dbReference>
<feature type="transmembrane region" description="Helical" evidence="1">
    <location>
        <begin position="871"/>
        <end position="890"/>
    </location>
</feature>
<feature type="transmembrane region" description="Helical" evidence="1">
    <location>
        <begin position="384"/>
        <end position="405"/>
    </location>
</feature>
<feature type="transmembrane region" description="Helical" evidence="1">
    <location>
        <begin position="333"/>
        <end position="351"/>
    </location>
</feature>
<feature type="transmembrane region" description="Helical" evidence="1">
    <location>
        <begin position="358"/>
        <end position="378"/>
    </location>
</feature>
<sequence>MIAWSVKHKSILALLTGLFMMLGIYAYVVMERQENPEVTSPVASVTCIYPGASPEDIEKLIVKPIEDKIDTISGIKKLESYSVDSAGVIQITLKDMSDNEINKKWDKLREKIDDIKPELPADAQAPVIKTDFSSSYGLILGLSGEDNTNQEMADVARQIKNMLSKDTDVKAVDIMGDEKQQVEIDLNMSKLQQYGISPATVATQLGARNINIPGGNLELTGTKIPVQVSGEYQSMEEIKNTIVSVSTDSGTPVYLKNVAEVLQTPVKPEKQVFVNGSQGVLIGVKYADGINILNVEKRLQDKIHGFEKSKLYAGMKLTELNNQASFVKDSIDMFADNLIEGILLVFIVVLISMGLRSAAVVSIPIPVICILVFGYMYLTRIPLHQVAVASLMISLSLMVANGIVANDNIQVYLARGETLTNACINGVKEVGIPILTSSLTTVASFLPLAMMNGDAGKFVKTLPILVSVALAGSYLTSLTIVPALAHLLNRQPAKDKPVKAEPSRFTVWIQKIAEKLHLKQLLEKGNELYGRLLSFSLKKPRTVLLFFAGLFAASSLIVPTLAVQLFPPVERDQYVLNVTTQDGSTLEKTLAQSQKVAAVLENEKSVHSFASTAGDGFMKYYVTFEPEQQATNKAQFLINGTRSEAAAVEKRILEAVPGISTTLKYLEISLPLTYPIQVRVSGDDIEKLRSAAAEIEERCRTVPGTRNVEDNYGDNSYRLNVNVNEEKANLVGITNYDVASTVRMAVNGLEILKMKQKDLEKDSLPVIAKISDKDKTSREILNTIFLTSQVTGKNVPLTQIAAIQTQSSLNQIIRRNSQRTITIGSYVEDGYNTAAVMENVEKSMKDLRLPDGYTLEYGGESENSTDAFSSMTLPTIIAVILIYIILVFQFGDLVEPLIIMGTIPLSFIGIIWGLKWMGYPIGFMALLGAISLMGVVVNNGIVLLDYIKVLIPQSDSVKEAIVKACETRMRPIMIGMVTTVFSLLPLMTSGGPLWAPMATAVIFGMILSTVLTMIVIPCAYAMIASVREKQKGN</sequence>
<dbReference type="EMBL" id="QOHO01000029">
    <property type="protein sequence ID" value="RFZ79047.1"/>
    <property type="molecule type" value="Genomic_DNA"/>
</dbReference>
<evidence type="ECO:0000313" key="3">
    <source>
        <dbReference type="Proteomes" id="UP000260680"/>
    </source>
</evidence>
<feature type="transmembrane region" description="Helical" evidence="1">
    <location>
        <begin position="972"/>
        <end position="994"/>
    </location>
</feature>
<dbReference type="Gene3D" id="3.30.2090.10">
    <property type="entry name" value="Multidrug efflux transporter AcrB TolC docking domain, DN and DC subdomains"/>
    <property type="match status" value="2"/>
</dbReference>
<feature type="transmembrane region" description="Helical" evidence="1">
    <location>
        <begin position="543"/>
        <end position="566"/>
    </location>
</feature>
<dbReference type="Pfam" id="PF00873">
    <property type="entry name" value="ACR_tran"/>
    <property type="match status" value="1"/>
</dbReference>
<protein>
    <submittedName>
        <fullName evidence="2">AcrB/AcrD/AcrF family protein</fullName>
    </submittedName>
</protein>
<dbReference type="Gene3D" id="1.20.1640.10">
    <property type="entry name" value="Multidrug efflux transporter AcrB transmembrane domain"/>
    <property type="match status" value="2"/>
</dbReference>
<accession>A0A3E2NDF0</accession>
<comment type="caution">
    <text evidence="2">The sequence shown here is derived from an EMBL/GenBank/DDBJ whole genome shotgun (WGS) entry which is preliminary data.</text>
</comment>
<dbReference type="SUPFAM" id="SSF82693">
    <property type="entry name" value="Multidrug efflux transporter AcrB pore domain, PN1, PN2, PC1 and PC2 subdomains"/>
    <property type="match status" value="2"/>
</dbReference>
<keyword evidence="1" id="KW-0812">Transmembrane</keyword>
<keyword evidence="1" id="KW-0472">Membrane</keyword>
<feature type="transmembrane region" description="Helical" evidence="1">
    <location>
        <begin position="462"/>
        <end position="488"/>
    </location>
</feature>
<dbReference type="Gene3D" id="3.30.70.1440">
    <property type="entry name" value="Multidrug efflux transporter AcrB pore domain"/>
    <property type="match status" value="1"/>
</dbReference>
<dbReference type="SUPFAM" id="SSF82714">
    <property type="entry name" value="Multidrug efflux transporter AcrB TolC docking domain, DN and DC subdomains"/>
    <property type="match status" value="2"/>
</dbReference>
<dbReference type="Gene3D" id="3.30.70.1320">
    <property type="entry name" value="Multidrug efflux transporter AcrB pore domain like"/>
    <property type="match status" value="1"/>
</dbReference>
<dbReference type="Gene3D" id="3.30.70.1430">
    <property type="entry name" value="Multidrug efflux transporter AcrB pore domain"/>
    <property type="match status" value="2"/>
</dbReference>
<keyword evidence="1" id="KW-1133">Transmembrane helix</keyword>
<dbReference type="PANTHER" id="PTHR32063:SF18">
    <property type="entry name" value="CATION EFFLUX SYSTEM PROTEIN"/>
    <property type="match status" value="1"/>
</dbReference>
<dbReference type="SUPFAM" id="SSF82866">
    <property type="entry name" value="Multidrug efflux transporter AcrB transmembrane domain"/>
    <property type="match status" value="2"/>
</dbReference>
<dbReference type="PRINTS" id="PR00702">
    <property type="entry name" value="ACRIFLAVINRP"/>
</dbReference>
<reference evidence="2 3" key="1">
    <citation type="submission" date="2018-07" db="EMBL/GenBank/DDBJ databases">
        <title>New species, Clostridium PI-S10-A1B.</title>
        <authorList>
            <person name="Krishna G."/>
            <person name="Summeta K."/>
            <person name="Shikha S."/>
            <person name="Prabhu P.B."/>
            <person name="Suresh K."/>
        </authorList>
    </citation>
    <scope>NUCLEOTIDE SEQUENCE [LARGE SCALE GENOMIC DNA]</scope>
    <source>
        <strain evidence="2 3">PI-S10-A1B</strain>
    </source>
</reference>
<feature type="transmembrane region" description="Helical" evidence="1">
    <location>
        <begin position="430"/>
        <end position="450"/>
    </location>
</feature>
<feature type="transmembrane region" description="Helical" evidence="1">
    <location>
        <begin position="897"/>
        <end position="917"/>
    </location>
</feature>
<dbReference type="AlphaFoldDB" id="A0A3E2NDF0"/>
<dbReference type="OrthoDB" id="9757876at2"/>
<evidence type="ECO:0000313" key="2">
    <source>
        <dbReference type="EMBL" id="RFZ79047.1"/>
    </source>
</evidence>
<evidence type="ECO:0000256" key="1">
    <source>
        <dbReference type="SAM" id="Phobius"/>
    </source>
</evidence>
<name>A0A3E2NDF0_9FIRM</name>
<dbReference type="InterPro" id="IPR001036">
    <property type="entry name" value="Acrflvin-R"/>
</dbReference>
<proteinExistence type="predicted"/>
<dbReference type="GO" id="GO:0042910">
    <property type="term" value="F:xenobiotic transmembrane transporter activity"/>
    <property type="evidence" value="ECO:0007669"/>
    <property type="project" value="TreeGrafter"/>
</dbReference>
<feature type="transmembrane region" description="Helical" evidence="1">
    <location>
        <begin position="1000"/>
        <end position="1023"/>
    </location>
</feature>
<dbReference type="PANTHER" id="PTHR32063">
    <property type="match status" value="1"/>
</dbReference>